<feature type="chain" id="PRO_5039193910" description="DUF2599 domain-containing protein" evidence="2">
    <location>
        <begin position="24"/>
        <end position="268"/>
    </location>
</feature>
<name>A0A2W5WWR1_9MICO</name>
<evidence type="ECO:0008006" key="5">
    <source>
        <dbReference type="Google" id="ProtNLM"/>
    </source>
</evidence>
<organism evidence="3 4">
    <name type="scientific">Xylanimonas oleitrophica</name>
    <dbReference type="NCBI Taxonomy" id="2607479"/>
    <lineage>
        <taxon>Bacteria</taxon>
        <taxon>Bacillati</taxon>
        <taxon>Actinomycetota</taxon>
        <taxon>Actinomycetes</taxon>
        <taxon>Micrococcales</taxon>
        <taxon>Promicromonosporaceae</taxon>
        <taxon>Xylanimonas</taxon>
    </lineage>
</organism>
<protein>
    <recommendedName>
        <fullName evidence="5">DUF2599 domain-containing protein</fullName>
    </recommendedName>
</protein>
<accession>A0A2W5WWR1</accession>
<dbReference type="InterPro" id="IPR019719">
    <property type="entry name" value="DUF2599"/>
</dbReference>
<feature type="signal peptide" evidence="2">
    <location>
        <begin position="1"/>
        <end position="23"/>
    </location>
</feature>
<proteinExistence type="predicted"/>
<evidence type="ECO:0000256" key="1">
    <source>
        <dbReference type="SAM" id="MobiDB-lite"/>
    </source>
</evidence>
<reference evidence="3 4" key="1">
    <citation type="submission" date="2018-06" db="EMBL/GenBank/DDBJ databases">
        <title>Whole genome sequencing of a novel hydrocarbon degrading bacterial strain, PW21 isolated from oil contaminated produced water sample.</title>
        <authorList>
            <person name="Nagkirti P."/>
            <person name="Shaikh A."/>
            <person name="Gowdaman V."/>
            <person name="Engineer A.E."/>
            <person name="Dagar S."/>
            <person name="Dhakephalkar P.K."/>
        </authorList>
    </citation>
    <scope>NUCLEOTIDE SEQUENCE [LARGE SCALE GENOMIC DNA]</scope>
    <source>
        <strain evidence="3 4">PW21</strain>
    </source>
</reference>
<comment type="caution">
    <text evidence="3">The sequence shown here is derived from an EMBL/GenBank/DDBJ whole genome shotgun (WGS) entry which is preliminary data.</text>
</comment>
<evidence type="ECO:0000256" key="2">
    <source>
        <dbReference type="SAM" id="SignalP"/>
    </source>
</evidence>
<dbReference type="Pfam" id="PF10783">
    <property type="entry name" value="DUF2599"/>
    <property type="match status" value="1"/>
</dbReference>
<keyword evidence="4" id="KW-1185">Reference proteome</keyword>
<feature type="region of interest" description="Disordered" evidence="1">
    <location>
        <begin position="32"/>
        <end position="62"/>
    </location>
</feature>
<keyword evidence="2" id="KW-0732">Signal</keyword>
<dbReference type="InterPro" id="IPR006311">
    <property type="entry name" value="TAT_signal"/>
</dbReference>
<sequence>MSGRSRRRLVPSAVLASALAALMAGGCGLGSGSDGAVQASPPVTAAPETAPDAPSEPTAPADQARVPVAAGPVLLELAVPPSAVPGVTVSPEDDGVTTVTIDPSGIPPGQPVLMALGTPGSLAEQADGSVTVRDVDGTVVAGLTAPTGEASISVVDDVHAQLHLPAAAGPVETTLGTRALASTDWGQREGGRSVAVVPTDWARTAGAAGWELVWAQLVSAEPEVDSTTMHDQLVCHAVGAPDKAAWNLEPWRPAVGLLETMAARCNPT</sequence>
<dbReference type="AlphaFoldDB" id="A0A2W5WWR1"/>
<gene>
    <name evidence="3" type="ORF">DNL40_12335</name>
</gene>
<evidence type="ECO:0000313" key="3">
    <source>
        <dbReference type="EMBL" id="PZR52225.1"/>
    </source>
</evidence>
<dbReference type="PROSITE" id="PS51257">
    <property type="entry name" value="PROKAR_LIPOPROTEIN"/>
    <property type="match status" value="1"/>
</dbReference>
<evidence type="ECO:0000313" key="4">
    <source>
        <dbReference type="Proteomes" id="UP000248783"/>
    </source>
</evidence>
<dbReference type="EMBL" id="QKWH01000011">
    <property type="protein sequence ID" value="PZR52225.1"/>
    <property type="molecule type" value="Genomic_DNA"/>
</dbReference>
<dbReference type="Proteomes" id="UP000248783">
    <property type="component" value="Unassembled WGS sequence"/>
</dbReference>
<dbReference type="PROSITE" id="PS51318">
    <property type="entry name" value="TAT"/>
    <property type="match status" value="1"/>
</dbReference>